<reference evidence="2" key="1">
    <citation type="submission" date="2023-06" db="EMBL/GenBank/DDBJ databases">
        <title>Genome-scale phylogeny and comparative genomics of the fungal order Sordariales.</title>
        <authorList>
            <consortium name="Lawrence Berkeley National Laboratory"/>
            <person name="Hensen N."/>
            <person name="Bonometti L."/>
            <person name="Westerberg I."/>
            <person name="Brannstrom I.O."/>
            <person name="Guillou S."/>
            <person name="Cros-Aarteil S."/>
            <person name="Calhoun S."/>
            <person name="Haridas S."/>
            <person name="Kuo A."/>
            <person name="Mondo S."/>
            <person name="Pangilinan J."/>
            <person name="Riley R."/>
            <person name="Labutti K."/>
            <person name="Andreopoulos B."/>
            <person name="Lipzen A."/>
            <person name="Chen C."/>
            <person name="Yanf M."/>
            <person name="Daum C."/>
            <person name="Ng V."/>
            <person name="Clum A."/>
            <person name="Steindorff A."/>
            <person name="Ohm R."/>
            <person name="Martin F."/>
            <person name="Silar P."/>
            <person name="Natvig D."/>
            <person name="Lalanne C."/>
            <person name="Gautier V."/>
            <person name="Ament-Velasquez S.L."/>
            <person name="Kruys A."/>
            <person name="Hutchinson M.I."/>
            <person name="Powell A.J."/>
            <person name="Barry K."/>
            <person name="Miller A.N."/>
            <person name="Grigoriev I.V."/>
            <person name="Debuchy R."/>
            <person name="Gladieux P."/>
            <person name="Thoren M.H."/>
            <person name="Johannesson H."/>
        </authorList>
    </citation>
    <scope>NUCLEOTIDE SEQUENCE</scope>
    <source>
        <strain evidence="2">PSN4</strain>
    </source>
</reference>
<evidence type="ECO:0000313" key="3">
    <source>
        <dbReference type="Proteomes" id="UP001239445"/>
    </source>
</evidence>
<evidence type="ECO:0000313" key="2">
    <source>
        <dbReference type="EMBL" id="KAK1750479.1"/>
    </source>
</evidence>
<feature type="chain" id="PRO_5042578924" evidence="1">
    <location>
        <begin position="22"/>
        <end position="98"/>
    </location>
</feature>
<comment type="caution">
    <text evidence="2">The sequence shown here is derived from an EMBL/GenBank/DDBJ whole genome shotgun (WGS) entry which is preliminary data.</text>
</comment>
<evidence type="ECO:0000256" key="1">
    <source>
        <dbReference type="SAM" id="SignalP"/>
    </source>
</evidence>
<keyword evidence="1" id="KW-0732">Signal</keyword>
<sequence>MQLSQFAILSVFAALSATTHAIRPSSDVAAKVGDICKSITGVQKRSCGWSNCDDCYNNQWQCEACATGTGDPWGDLIVCANWYVWIPYQTQFSCTSEF</sequence>
<proteinExistence type="predicted"/>
<name>A0AAJ0F6T9_9PEZI</name>
<protein>
    <submittedName>
        <fullName evidence="2">Uncharacterized protein</fullName>
    </submittedName>
</protein>
<accession>A0AAJ0F6T9</accession>
<dbReference type="Proteomes" id="UP001239445">
    <property type="component" value="Unassembled WGS sequence"/>
</dbReference>
<organism evidence="2 3">
    <name type="scientific">Echria macrotheca</name>
    <dbReference type="NCBI Taxonomy" id="438768"/>
    <lineage>
        <taxon>Eukaryota</taxon>
        <taxon>Fungi</taxon>
        <taxon>Dikarya</taxon>
        <taxon>Ascomycota</taxon>
        <taxon>Pezizomycotina</taxon>
        <taxon>Sordariomycetes</taxon>
        <taxon>Sordariomycetidae</taxon>
        <taxon>Sordariales</taxon>
        <taxon>Schizotheciaceae</taxon>
        <taxon>Echria</taxon>
    </lineage>
</organism>
<feature type="signal peptide" evidence="1">
    <location>
        <begin position="1"/>
        <end position="21"/>
    </location>
</feature>
<dbReference type="EMBL" id="MU839847">
    <property type="protein sequence ID" value="KAK1750479.1"/>
    <property type="molecule type" value="Genomic_DNA"/>
</dbReference>
<keyword evidence="3" id="KW-1185">Reference proteome</keyword>
<dbReference type="AlphaFoldDB" id="A0AAJ0F6T9"/>
<gene>
    <name evidence="2" type="ORF">QBC47DRAFT_407136</name>
</gene>